<evidence type="ECO:0000313" key="2">
    <source>
        <dbReference type="EMBL" id="EEP83034.1"/>
    </source>
</evidence>
<dbReference type="VEuPathDB" id="FungiDB:UREG_07899"/>
<dbReference type="STRING" id="336963.C4JXW1"/>
<keyword evidence="3" id="KW-1185">Reference proteome</keyword>
<dbReference type="GeneID" id="8437819"/>
<dbReference type="OrthoDB" id="5429634at2759"/>
<proteinExistence type="predicted"/>
<feature type="transmembrane region" description="Helical" evidence="1">
    <location>
        <begin position="29"/>
        <end position="49"/>
    </location>
</feature>
<keyword evidence="1" id="KW-1133">Transmembrane helix</keyword>
<gene>
    <name evidence="2" type="ORF">UREG_07899</name>
</gene>
<dbReference type="PANTHER" id="PTHR35395:SF1">
    <property type="entry name" value="DUF6536 DOMAIN-CONTAINING PROTEIN"/>
    <property type="match status" value="1"/>
</dbReference>
<feature type="transmembrane region" description="Helical" evidence="1">
    <location>
        <begin position="239"/>
        <end position="256"/>
    </location>
</feature>
<accession>C4JXW1</accession>
<dbReference type="PANTHER" id="PTHR35395">
    <property type="entry name" value="DUF6536 DOMAIN-CONTAINING PROTEIN"/>
    <property type="match status" value="1"/>
</dbReference>
<dbReference type="RefSeq" id="XP_002583126.1">
    <property type="nucleotide sequence ID" value="XM_002583080.1"/>
</dbReference>
<keyword evidence="1" id="KW-0812">Transmembrane</keyword>
<dbReference type="InParanoid" id="C4JXW1"/>
<evidence type="ECO:0000256" key="1">
    <source>
        <dbReference type="SAM" id="Phobius"/>
    </source>
</evidence>
<dbReference type="eggNOG" id="ENOG502RYAY">
    <property type="taxonomic scope" value="Eukaryota"/>
</dbReference>
<feature type="transmembrane region" description="Helical" evidence="1">
    <location>
        <begin position="490"/>
        <end position="512"/>
    </location>
</feature>
<sequence>MDQGHVETRIDDSFKQKSFQQRWFGSRSFVLRGFTFLATVVLFFNIGWLGELAPYWRHWIPKFSAYFAEEDGHLHRPREQFFALSSAVISVNEYSWAVVTPDFITGAAFNLTTAAGTRYRPSDKVLARYQRFQKEVDTYERLENEQCIRAYSSGFQTTRRDVALVSHERNITTSILAFGYTAPGSEYTNGWICSAEKYCNTRSISSTDWEVFGKSIDHCLSKKATEICSVQFSFKIMKVLIAFNVLKIVAMLYILFRFKAEELITTVGDAAMSFLQIEDQTTHHMCLANKRHLYRFWSWRRDPQPYTSSPGRWHRAVSKTRWVAFSLFFILCLAVVVLGFAMGFIFLREKNPSIMESGIRGLWDMGFGIVNETALIYISSESLIKTAITANVAQVCLAVIWTWYNGIICSMFISADWSTFAFKGQTLMVGSPTGSQRGTWLLGLPFKFGVPLMALHVLAHWIVSQSVFLAQAEILSDVGEFLQQVSDCGYSPIAIIFACIIGVLIFVTLLVFGPRRFKAGSPPIVSTCSAAISAACHPGTVLDEKAGYEKLRWADVGPGWNVGVGHCSIIPDRFFSPTGETNAYARPPLEGRLYA</sequence>
<feature type="transmembrane region" description="Helical" evidence="1">
    <location>
        <begin position="322"/>
        <end position="347"/>
    </location>
</feature>
<organism evidence="2 3">
    <name type="scientific">Uncinocarpus reesii (strain UAMH 1704)</name>
    <dbReference type="NCBI Taxonomy" id="336963"/>
    <lineage>
        <taxon>Eukaryota</taxon>
        <taxon>Fungi</taxon>
        <taxon>Dikarya</taxon>
        <taxon>Ascomycota</taxon>
        <taxon>Pezizomycotina</taxon>
        <taxon>Eurotiomycetes</taxon>
        <taxon>Eurotiomycetidae</taxon>
        <taxon>Onygenales</taxon>
        <taxon>Onygenaceae</taxon>
        <taxon>Uncinocarpus</taxon>
    </lineage>
</organism>
<reference evidence="3" key="1">
    <citation type="journal article" date="2009" name="Genome Res.">
        <title>Comparative genomic analyses of the human fungal pathogens Coccidioides and their relatives.</title>
        <authorList>
            <person name="Sharpton T.J."/>
            <person name="Stajich J.E."/>
            <person name="Rounsley S.D."/>
            <person name="Gardner M.J."/>
            <person name="Wortman J.R."/>
            <person name="Jordar V.S."/>
            <person name="Maiti R."/>
            <person name="Kodira C.D."/>
            <person name="Neafsey D.E."/>
            <person name="Zeng Q."/>
            <person name="Hung C.-Y."/>
            <person name="McMahan C."/>
            <person name="Muszewska A."/>
            <person name="Grynberg M."/>
            <person name="Mandel M.A."/>
            <person name="Kellner E.M."/>
            <person name="Barker B.M."/>
            <person name="Galgiani J.N."/>
            <person name="Orbach M.J."/>
            <person name="Kirkland T.N."/>
            <person name="Cole G.T."/>
            <person name="Henn M.R."/>
            <person name="Birren B.W."/>
            <person name="Taylor J.W."/>
        </authorList>
    </citation>
    <scope>NUCLEOTIDE SEQUENCE [LARGE SCALE GENOMIC DNA]</scope>
    <source>
        <strain evidence="3">UAMH 1704</strain>
    </source>
</reference>
<dbReference type="HOGENOM" id="CLU_458701_0_0_1"/>
<name>C4JXW1_UNCRE</name>
<dbReference type="KEGG" id="ure:UREG_07899"/>
<protein>
    <submittedName>
        <fullName evidence="2">Uncharacterized protein</fullName>
    </submittedName>
</protein>
<dbReference type="EMBL" id="CH476619">
    <property type="protein sequence ID" value="EEP83034.1"/>
    <property type="molecule type" value="Genomic_DNA"/>
</dbReference>
<evidence type="ECO:0000313" key="3">
    <source>
        <dbReference type="Proteomes" id="UP000002058"/>
    </source>
</evidence>
<dbReference type="AlphaFoldDB" id="C4JXW1"/>
<dbReference type="Proteomes" id="UP000002058">
    <property type="component" value="Unassembled WGS sequence"/>
</dbReference>
<keyword evidence="1" id="KW-0472">Membrane</keyword>